<evidence type="ECO:0000256" key="5">
    <source>
        <dbReference type="ARBA" id="ARBA00023146"/>
    </source>
</evidence>
<dbReference type="Gene3D" id="1.10.240.10">
    <property type="entry name" value="Tyrosyl-Transfer RNA Synthetase"/>
    <property type="match status" value="1"/>
</dbReference>
<keyword evidence="2 6" id="KW-0547">Nucleotide-binding</keyword>
<dbReference type="AlphaFoldDB" id="M7ZNJ3"/>
<keyword evidence="3 6" id="KW-0067">ATP-binding</keyword>
<reference evidence="7" key="1">
    <citation type="journal article" date="2013" name="Nature">
        <title>Draft genome of the wheat A-genome progenitor Triticum urartu.</title>
        <authorList>
            <person name="Ling H.Q."/>
            <person name="Zhao S."/>
            <person name="Liu D."/>
            <person name="Wang J."/>
            <person name="Sun H."/>
            <person name="Zhang C."/>
            <person name="Fan H."/>
            <person name="Li D."/>
            <person name="Dong L."/>
            <person name="Tao Y."/>
            <person name="Gao C."/>
            <person name="Wu H."/>
            <person name="Li Y."/>
            <person name="Cui Y."/>
            <person name="Guo X."/>
            <person name="Zheng S."/>
            <person name="Wang B."/>
            <person name="Yu K."/>
            <person name="Liang Q."/>
            <person name="Yang W."/>
            <person name="Lou X."/>
            <person name="Chen J."/>
            <person name="Feng M."/>
            <person name="Jian J."/>
            <person name="Zhang X."/>
            <person name="Luo G."/>
            <person name="Jiang Y."/>
            <person name="Liu J."/>
            <person name="Wang Z."/>
            <person name="Sha Y."/>
            <person name="Zhang B."/>
            <person name="Wu H."/>
            <person name="Tang D."/>
            <person name="Shen Q."/>
            <person name="Xue P."/>
            <person name="Zou S."/>
            <person name="Wang X."/>
            <person name="Liu X."/>
            <person name="Wang F."/>
            <person name="Yang Y."/>
            <person name="An X."/>
            <person name="Dong Z."/>
            <person name="Zhang K."/>
            <person name="Zhang X."/>
            <person name="Luo M.C."/>
            <person name="Dvorak J."/>
            <person name="Tong Y."/>
            <person name="Wang J."/>
            <person name="Yang H."/>
            <person name="Li Z."/>
            <person name="Wang D."/>
            <person name="Zhang A."/>
            <person name="Wang J."/>
        </authorList>
    </citation>
    <scope>NUCLEOTIDE SEQUENCE</scope>
</reference>
<proteinExistence type="inferred from homology"/>
<evidence type="ECO:0000256" key="4">
    <source>
        <dbReference type="ARBA" id="ARBA00022917"/>
    </source>
</evidence>
<dbReference type="GO" id="GO:0005737">
    <property type="term" value="C:cytoplasm"/>
    <property type="evidence" value="ECO:0007669"/>
    <property type="project" value="TreeGrafter"/>
</dbReference>
<dbReference type="InterPro" id="IPR050489">
    <property type="entry name" value="Tyr-tRNA_synthase"/>
</dbReference>
<organism evidence="7">
    <name type="scientific">Triticum urartu</name>
    <name type="common">Red wild einkorn</name>
    <name type="synonym">Crithodium urartu</name>
    <dbReference type="NCBI Taxonomy" id="4572"/>
    <lineage>
        <taxon>Eukaryota</taxon>
        <taxon>Viridiplantae</taxon>
        <taxon>Streptophyta</taxon>
        <taxon>Embryophyta</taxon>
        <taxon>Tracheophyta</taxon>
        <taxon>Spermatophyta</taxon>
        <taxon>Magnoliopsida</taxon>
        <taxon>Liliopsida</taxon>
        <taxon>Poales</taxon>
        <taxon>Poaceae</taxon>
        <taxon>BOP clade</taxon>
        <taxon>Pooideae</taxon>
        <taxon>Triticodae</taxon>
        <taxon>Triticeae</taxon>
        <taxon>Triticinae</taxon>
        <taxon>Triticum</taxon>
    </lineage>
</organism>
<keyword evidence="1 6" id="KW-0436">Ligase</keyword>
<evidence type="ECO:0000313" key="7">
    <source>
        <dbReference type="EMBL" id="EMS64798.1"/>
    </source>
</evidence>
<gene>
    <name evidence="7" type="ORF">TRIUR3_23807</name>
</gene>
<dbReference type="EMBL" id="KD052043">
    <property type="protein sequence ID" value="EMS64798.1"/>
    <property type="molecule type" value="Genomic_DNA"/>
</dbReference>
<dbReference type="Gene3D" id="3.40.50.620">
    <property type="entry name" value="HUPs"/>
    <property type="match status" value="1"/>
</dbReference>
<keyword evidence="4 6" id="KW-0648">Protein biosynthesis</keyword>
<dbReference type="PANTHER" id="PTHR46264:SF7">
    <property type="entry name" value="TYROSINE--TRNA LIGASE"/>
    <property type="match status" value="1"/>
</dbReference>
<dbReference type="PANTHER" id="PTHR46264">
    <property type="entry name" value="TYROSINE-TRNA LIGASE"/>
    <property type="match status" value="1"/>
</dbReference>
<dbReference type="GO" id="GO:0006437">
    <property type="term" value="P:tyrosyl-tRNA aminoacylation"/>
    <property type="evidence" value="ECO:0007669"/>
    <property type="project" value="TreeGrafter"/>
</dbReference>
<evidence type="ECO:0000256" key="2">
    <source>
        <dbReference type="ARBA" id="ARBA00022741"/>
    </source>
</evidence>
<dbReference type="SUPFAM" id="SSF52374">
    <property type="entry name" value="Nucleotidylyl transferase"/>
    <property type="match status" value="1"/>
</dbReference>
<accession>M7ZNJ3</accession>
<protein>
    <submittedName>
        <fullName evidence="7">Tyrosyl-tRNA synthetase</fullName>
    </submittedName>
</protein>
<evidence type="ECO:0000256" key="1">
    <source>
        <dbReference type="ARBA" id="ARBA00022598"/>
    </source>
</evidence>
<dbReference type="Pfam" id="PF00579">
    <property type="entry name" value="tRNA-synt_1b"/>
    <property type="match status" value="1"/>
</dbReference>
<name>M7ZNJ3_TRIUA</name>
<evidence type="ECO:0000256" key="3">
    <source>
        <dbReference type="ARBA" id="ARBA00022840"/>
    </source>
</evidence>
<keyword evidence="5 6" id="KW-0030">Aminoacyl-tRNA synthetase</keyword>
<sequence>MLSRAFGGYKSSFSADLSVQALRRAFGTLLQFDRNHQAHQLHGHPVSPDGFPQEHSRGVPSACMFEPTGTVCGSFDQKLATLRSIGDCVSEYELSVLLKKIPVPVCYVWCDPSPWMHITQGVSMTSNVNKMVKAGFEVKLLMADWFARMNPQITMKVGSDLSNIQTIGRYNIEVWKAIGMNLGGVEVVQLSDKISCKTDEYWSLAMDIARKSDLSRIKSWLRVYASKDPRRCQGSIDPYMSREFSAAEIANPCLQSAGILLQKEEVCSKIEDAFCPLKNAKCNPCLEYIKYIILPWFGKFEVLRTGENSGIKTFMCMEELAADYESGALHQLM</sequence>
<dbReference type="InterPro" id="IPR002305">
    <property type="entry name" value="aa-tRNA-synth_Ic"/>
</dbReference>
<dbReference type="eggNOG" id="KOG2144">
    <property type="taxonomic scope" value="Eukaryota"/>
</dbReference>
<dbReference type="InterPro" id="IPR014729">
    <property type="entry name" value="Rossmann-like_a/b/a_fold"/>
</dbReference>
<dbReference type="GO" id="GO:0005524">
    <property type="term" value="F:ATP binding"/>
    <property type="evidence" value="ECO:0007669"/>
    <property type="project" value="UniProtKB-KW"/>
</dbReference>
<evidence type="ECO:0000256" key="6">
    <source>
        <dbReference type="RuleBase" id="RU363036"/>
    </source>
</evidence>
<comment type="similarity">
    <text evidence="6">Belongs to the class-I aminoacyl-tRNA synthetase family.</text>
</comment>
<dbReference type="STRING" id="4572.M7ZNJ3"/>
<dbReference type="GO" id="GO:0004831">
    <property type="term" value="F:tyrosine-tRNA ligase activity"/>
    <property type="evidence" value="ECO:0007669"/>
    <property type="project" value="TreeGrafter"/>
</dbReference>